<dbReference type="EMBL" id="GL732524">
    <property type="protein sequence ID" value="EFX89659.1"/>
    <property type="molecule type" value="Genomic_DNA"/>
</dbReference>
<organism evidence="1 2">
    <name type="scientific">Daphnia pulex</name>
    <name type="common">Water flea</name>
    <dbReference type="NCBI Taxonomy" id="6669"/>
    <lineage>
        <taxon>Eukaryota</taxon>
        <taxon>Metazoa</taxon>
        <taxon>Ecdysozoa</taxon>
        <taxon>Arthropoda</taxon>
        <taxon>Crustacea</taxon>
        <taxon>Branchiopoda</taxon>
        <taxon>Diplostraca</taxon>
        <taxon>Cladocera</taxon>
        <taxon>Anomopoda</taxon>
        <taxon>Daphniidae</taxon>
        <taxon>Daphnia</taxon>
    </lineage>
</organism>
<dbReference type="HOGENOM" id="CLU_128937_1_0_1"/>
<dbReference type="OrthoDB" id="6379388at2759"/>
<dbReference type="PANTHER" id="PTHR23263">
    <property type="entry name" value="SMALL PROLINE-RICH PROTEIN"/>
    <property type="match status" value="1"/>
</dbReference>
<proteinExistence type="predicted"/>
<gene>
    <name evidence="1" type="ORF">DAPPUDRAFT_94896</name>
</gene>
<dbReference type="Proteomes" id="UP000000305">
    <property type="component" value="Unassembled WGS sequence"/>
</dbReference>
<dbReference type="AlphaFoldDB" id="E9FTD4"/>
<evidence type="ECO:0000313" key="1">
    <source>
        <dbReference type="EMBL" id="EFX89659.1"/>
    </source>
</evidence>
<sequence>MAGSTTGVLMSSWYGGYQTATPPPYYPKATYATTSYCTEVFKYYTTKAPDLNSTTYAAHCHYTDALKYYCAPRYYTTKATEDDYACCPILRGSYTEAPNCYTEVPTDFSTKTVEYYTEAAKYYSASIYTTTTEADKYYAVPTCYTKAALSCYVEQNYYPDAPVYFTTTCATPSTTPQP</sequence>
<dbReference type="PANTHER" id="PTHR23263:SF124">
    <property type="entry name" value="SMALL PROLINE-RICH PROTEIN 3"/>
    <property type="match status" value="1"/>
</dbReference>
<protein>
    <submittedName>
        <fullName evidence="1">Uncharacterized protein</fullName>
    </submittedName>
</protein>
<reference evidence="1 2" key="1">
    <citation type="journal article" date="2011" name="Science">
        <title>The ecoresponsive genome of Daphnia pulex.</title>
        <authorList>
            <person name="Colbourne J.K."/>
            <person name="Pfrender M.E."/>
            <person name="Gilbert D."/>
            <person name="Thomas W.K."/>
            <person name="Tucker A."/>
            <person name="Oakley T.H."/>
            <person name="Tokishita S."/>
            <person name="Aerts A."/>
            <person name="Arnold G.J."/>
            <person name="Basu M.K."/>
            <person name="Bauer D.J."/>
            <person name="Caceres C.E."/>
            <person name="Carmel L."/>
            <person name="Casola C."/>
            <person name="Choi J.H."/>
            <person name="Detter J.C."/>
            <person name="Dong Q."/>
            <person name="Dusheyko S."/>
            <person name="Eads B.D."/>
            <person name="Frohlich T."/>
            <person name="Geiler-Samerotte K.A."/>
            <person name="Gerlach D."/>
            <person name="Hatcher P."/>
            <person name="Jogdeo S."/>
            <person name="Krijgsveld J."/>
            <person name="Kriventseva E.V."/>
            <person name="Kultz D."/>
            <person name="Laforsch C."/>
            <person name="Lindquist E."/>
            <person name="Lopez J."/>
            <person name="Manak J.R."/>
            <person name="Muller J."/>
            <person name="Pangilinan J."/>
            <person name="Patwardhan R.P."/>
            <person name="Pitluck S."/>
            <person name="Pritham E.J."/>
            <person name="Rechtsteiner A."/>
            <person name="Rho M."/>
            <person name="Rogozin I.B."/>
            <person name="Sakarya O."/>
            <person name="Salamov A."/>
            <person name="Schaack S."/>
            <person name="Shapiro H."/>
            <person name="Shiga Y."/>
            <person name="Skalitzky C."/>
            <person name="Smith Z."/>
            <person name="Souvorov A."/>
            <person name="Sung W."/>
            <person name="Tang Z."/>
            <person name="Tsuchiya D."/>
            <person name="Tu H."/>
            <person name="Vos H."/>
            <person name="Wang M."/>
            <person name="Wolf Y.I."/>
            <person name="Yamagata H."/>
            <person name="Yamada T."/>
            <person name="Ye Y."/>
            <person name="Shaw J.R."/>
            <person name="Andrews J."/>
            <person name="Crease T.J."/>
            <person name="Tang H."/>
            <person name="Lucas S.M."/>
            <person name="Robertson H.M."/>
            <person name="Bork P."/>
            <person name="Koonin E.V."/>
            <person name="Zdobnov E.M."/>
            <person name="Grigoriev I.V."/>
            <person name="Lynch M."/>
            <person name="Boore J.L."/>
        </authorList>
    </citation>
    <scope>NUCLEOTIDE SEQUENCE [LARGE SCALE GENOMIC DNA]</scope>
</reference>
<dbReference type="KEGG" id="dpx:DAPPUDRAFT_94896"/>
<keyword evidence="2" id="KW-1185">Reference proteome</keyword>
<name>E9FTD4_DAPPU</name>
<evidence type="ECO:0000313" key="2">
    <source>
        <dbReference type="Proteomes" id="UP000000305"/>
    </source>
</evidence>
<dbReference type="InParanoid" id="E9FTD4"/>
<accession>E9FTD4</accession>